<evidence type="ECO:0000313" key="2">
    <source>
        <dbReference type="EMBL" id="KUM92643.1"/>
    </source>
</evidence>
<evidence type="ECO:0000259" key="1">
    <source>
        <dbReference type="PROSITE" id="PS50075"/>
    </source>
</evidence>
<dbReference type="OrthoDB" id="4260795at2"/>
<dbReference type="STRING" id="67285.AQI88_31275"/>
<proteinExistence type="predicted"/>
<dbReference type="Pfam" id="PF00550">
    <property type="entry name" value="PP-binding"/>
    <property type="match status" value="1"/>
</dbReference>
<reference evidence="2 3" key="1">
    <citation type="submission" date="2015-10" db="EMBL/GenBank/DDBJ databases">
        <title>Draft genome sequence of Streptomyces cellostaticus DSM 40189, type strain for the species Streptomyces cellostaticus.</title>
        <authorList>
            <person name="Ruckert C."/>
            <person name="Winkler A."/>
            <person name="Kalinowski J."/>
            <person name="Kampfer P."/>
            <person name="Glaeser S."/>
        </authorList>
    </citation>
    <scope>NUCLEOTIDE SEQUENCE [LARGE SCALE GENOMIC DNA]</scope>
    <source>
        <strain evidence="2 3">DSM 40189</strain>
    </source>
</reference>
<dbReference type="Proteomes" id="UP000054241">
    <property type="component" value="Unassembled WGS sequence"/>
</dbReference>
<dbReference type="InterPro" id="IPR009081">
    <property type="entry name" value="PP-bd_ACP"/>
</dbReference>
<sequence>MTPTELEQMLTTIVYGNDASPDKRITLPREAQDRTFDDLEVDSLARAELVTVISDTYLIDISDAQAAALTTPRKVLEFVAGHKTGSGT</sequence>
<dbReference type="AlphaFoldDB" id="A0A124HBX7"/>
<feature type="domain" description="Carrier" evidence="1">
    <location>
        <begin position="1"/>
        <end position="83"/>
    </location>
</feature>
<dbReference type="InterPro" id="IPR036736">
    <property type="entry name" value="ACP-like_sf"/>
</dbReference>
<dbReference type="RefSeq" id="WP_067005558.1">
    <property type="nucleotide sequence ID" value="NZ_BNDU01000002.1"/>
</dbReference>
<comment type="caution">
    <text evidence="2">The sequence shown here is derived from an EMBL/GenBank/DDBJ whole genome shotgun (WGS) entry which is preliminary data.</text>
</comment>
<dbReference type="Gene3D" id="1.10.1200.10">
    <property type="entry name" value="ACP-like"/>
    <property type="match status" value="1"/>
</dbReference>
<dbReference type="EMBL" id="LMWL01000061">
    <property type="protein sequence ID" value="KUM92643.1"/>
    <property type="molecule type" value="Genomic_DNA"/>
</dbReference>
<organism evidence="2 3">
    <name type="scientific">Streptomyces cellostaticus</name>
    <dbReference type="NCBI Taxonomy" id="67285"/>
    <lineage>
        <taxon>Bacteria</taxon>
        <taxon>Bacillati</taxon>
        <taxon>Actinomycetota</taxon>
        <taxon>Actinomycetes</taxon>
        <taxon>Kitasatosporales</taxon>
        <taxon>Streptomycetaceae</taxon>
        <taxon>Streptomyces</taxon>
    </lineage>
</organism>
<protein>
    <recommendedName>
        <fullName evidence="1">Carrier domain-containing protein</fullName>
    </recommendedName>
</protein>
<dbReference type="PROSITE" id="PS50075">
    <property type="entry name" value="CARRIER"/>
    <property type="match status" value="1"/>
</dbReference>
<dbReference type="SUPFAM" id="SSF47336">
    <property type="entry name" value="ACP-like"/>
    <property type="match status" value="1"/>
</dbReference>
<gene>
    <name evidence="2" type="ORF">AQI88_31275</name>
</gene>
<name>A0A124HBX7_9ACTN</name>
<evidence type="ECO:0000313" key="3">
    <source>
        <dbReference type="Proteomes" id="UP000054241"/>
    </source>
</evidence>
<accession>A0A124HBX7</accession>
<keyword evidence="3" id="KW-1185">Reference proteome</keyword>